<gene>
    <name evidence="2" type="ORF">SCHCODRAFT_110481</name>
</gene>
<dbReference type="HOGENOM" id="CLU_1678946_0_0_1"/>
<reference evidence="2 3" key="1">
    <citation type="journal article" date="2010" name="Nat. Biotechnol.">
        <title>Genome sequence of the model mushroom Schizophyllum commune.</title>
        <authorList>
            <person name="Ohm R.A."/>
            <person name="de Jong J.F."/>
            <person name="Lugones L.G."/>
            <person name="Aerts A."/>
            <person name="Kothe E."/>
            <person name="Stajich J.E."/>
            <person name="de Vries R.P."/>
            <person name="Record E."/>
            <person name="Levasseur A."/>
            <person name="Baker S.E."/>
            <person name="Bartholomew K.A."/>
            <person name="Coutinho P.M."/>
            <person name="Erdmann S."/>
            <person name="Fowler T.J."/>
            <person name="Gathman A.C."/>
            <person name="Lombard V."/>
            <person name="Henrissat B."/>
            <person name="Knabe N."/>
            <person name="Kuees U."/>
            <person name="Lilly W.W."/>
            <person name="Lindquist E."/>
            <person name="Lucas S."/>
            <person name="Magnuson J.K."/>
            <person name="Piumi F."/>
            <person name="Raudaskoski M."/>
            <person name="Salamov A."/>
            <person name="Schmutz J."/>
            <person name="Schwarze F.W.M.R."/>
            <person name="vanKuyk P.A."/>
            <person name="Horton J.S."/>
            <person name="Grigoriev I.V."/>
            <person name="Woesten H.A.B."/>
        </authorList>
    </citation>
    <scope>NUCLEOTIDE SEQUENCE [LARGE SCALE GENOMIC DNA]</scope>
    <source>
        <strain evidence="3">H4-8 / FGSC 9210</strain>
    </source>
</reference>
<evidence type="ECO:0000256" key="1">
    <source>
        <dbReference type="SAM" id="MobiDB-lite"/>
    </source>
</evidence>
<accession>D8Q958</accession>
<dbReference type="InParanoid" id="D8Q958"/>
<dbReference type="KEGG" id="scm:SCHCO_02507343"/>
<dbReference type="AlphaFoldDB" id="D8Q958"/>
<evidence type="ECO:0000313" key="3">
    <source>
        <dbReference type="Proteomes" id="UP000007431"/>
    </source>
</evidence>
<proteinExistence type="predicted"/>
<feature type="region of interest" description="Disordered" evidence="1">
    <location>
        <begin position="34"/>
        <end position="90"/>
    </location>
</feature>
<dbReference type="OrthoDB" id="3015280at2759"/>
<dbReference type="RefSeq" id="XP_003030499.1">
    <property type="nucleotide sequence ID" value="XM_003030453.1"/>
</dbReference>
<keyword evidence="3" id="KW-1185">Reference proteome</keyword>
<evidence type="ECO:0000313" key="2">
    <source>
        <dbReference type="EMBL" id="EFI95596.1"/>
    </source>
</evidence>
<dbReference type="Proteomes" id="UP000007431">
    <property type="component" value="Unassembled WGS sequence"/>
</dbReference>
<protein>
    <submittedName>
        <fullName evidence="2">Uncharacterized protein</fullName>
    </submittedName>
</protein>
<sequence length="157" mass="17866">MLVRPSPPVRPRPSVCPYSREPYYPSIALVLAQNGSERPEDKYRPRRAARRHRCVRKPPPEDEGRGRQPLSFARSEDVKPGTTKSSNGEDDFLMRTMVFLDEDPWAPQANELQEALGQGRNASGRLQKIKRFSTLVIDLALRKARAYSQKLRKAPPS</sequence>
<organism evidence="3">
    <name type="scientific">Schizophyllum commune (strain H4-8 / FGSC 9210)</name>
    <name type="common">Split gill fungus</name>
    <dbReference type="NCBI Taxonomy" id="578458"/>
    <lineage>
        <taxon>Eukaryota</taxon>
        <taxon>Fungi</taxon>
        <taxon>Dikarya</taxon>
        <taxon>Basidiomycota</taxon>
        <taxon>Agaricomycotina</taxon>
        <taxon>Agaricomycetes</taxon>
        <taxon>Agaricomycetidae</taxon>
        <taxon>Agaricales</taxon>
        <taxon>Schizophyllaceae</taxon>
        <taxon>Schizophyllum</taxon>
    </lineage>
</organism>
<feature type="non-terminal residue" evidence="2">
    <location>
        <position position="157"/>
    </location>
</feature>
<dbReference type="GeneID" id="9588065"/>
<feature type="compositionally biased region" description="Basic residues" evidence="1">
    <location>
        <begin position="44"/>
        <end position="56"/>
    </location>
</feature>
<dbReference type="VEuPathDB" id="FungiDB:SCHCODRAFT_02507343"/>
<name>D8Q958_SCHCM</name>
<dbReference type="EMBL" id="GL377308">
    <property type="protein sequence ID" value="EFI95596.1"/>
    <property type="molecule type" value="Genomic_DNA"/>
</dbReference>